<dbReference type="AlphaFoldDB" id="A0AAN7TF82"/>
<comment type="caution">
    <text evidence="2">The sequence shown here is derived from an EMBL/GenBank/DDBJ whole genome shotgun (WGS) entry which is preliminary data.</text>
</comment>
<evidence type="ECO:0000313" key="3">
    <source>
        <dbReference type="Proteomes" id="UP001310890"/>
    </source>
</evidence>
<dbReference type="Proteomes" id="UP001310890">
    <property type="component" value="Unassembled WGS sequence"/>
</dbReference>
<name>A0AAN7TF82_9PEZI</name>
<feature type="region of interest" description="Disordered" evidence="1">
    <location>
        <begin position="281"/>
        <end position="325"/>
    </location>
</feature>
<protein>
    <submittedName>
        <fullName evidence="2">Uncharacterized protein</fullName>
    </submittedName>
</protein>
<dbReference type="EMBL" id="JAVRRL010000046">
    <property type="protein sequence ID" value="KAK5110762.1"/>
    <property type="molecule type" value="Genomic_DNA"/>
</dbReference>
<accession>A0AAN7TF82</accession>
<organism evidence="2 3">
    <name type="scientific">Meristemomyces frigidus</name>
    <dbReference type="NCBI Taxonomy" id="1508187"/>
    <lineage>
        <taxon>Eukaryota</taxon>
        <taxon>Fungi</taxon>
        <taxon>Dikarya</taxon>
        <taxon>Ascomycota</taxon>
        <taxon>Pezizomycotina</taxon>
        <taxon>Dothideomycetes</taxon>
        <taxon>Dothideomycetidae</taxon>
        <taxon>Mycosphaerellales</taxon>
        <taxon>Teratosphaeriaceae</taxon>
        <taxon>Meristemomyces</taxon>
    </lineage>
</organism>
<evidence type="ECO:0000313" key="2">
    <source>
        <dbReference type="EMBL" id="KAK5110762.1"/>
    </source>
</evidence>
<feature type="compositionally biased region" description="Acidic residues" evidence="1">
    <location>
        <begin position="283"/>
        <end position="293"/>
    </location>
</feature>
<sequence length="325" mass="36295">MFLPDGSIIGGRRGEITYELGGSELSNLITTDHWQCRDFSCLIRKEAKSLLEWAAAKRGLLIYETCTRSELRRFCCQRLIALPREAAINTDKTLIAALRVADDQATFPNFTDLPTELRLHIYAIDFASLPPLEAPAQPPLTQTCRLLRKEALPVFYELSIFVITIISTQECLSRNLEHSRLFKKQRIEDRRVNSSFPYVKQSGRRVPAYNINFPSARTGKTGDATYETTVQHSCFTIHTAATCRVPAKISKRPEGMGLRVRDIWELLRKIDGVRCTLSWSDRSEEDVGEDGEGGVDGQGGKLISDVSEEDVGDDKGDGANTGDGH</sequence>
<gene>
    <name evidence="2" type="ORF">LTR62_005639</name>
</gene>
<proteinExistence type="predicted"/>
<reference evidence="2" key="1">
    <citation type="submission" date="2023-08" db="EMBL/GenBank/DDBJ databases">
        <title>Black Yeasts Isolated from many extreme environments.</title>
        <authorList>
            <person name="Coleine C."/>
            <person name="Stajich J.E."/>
            <person name="Selbmann L."/>
        </authorList>
    </citation>
    <scope>NUCLEOTIDE SEQUENCE</scope>
    <source>
        <strain evidence="2">CCFEE 5401</strain>
    </source>
</reference>
<evidence type="ECO:0000256" key="1">
    <source>
        <dbReference type="SAM" id="MobiDB-lite"/>
    </source>
</evidence>